<dbReference type="NCBIfam" id="TIGR04056">
    <property type="entry name" value="OMP_RagA_SusC"/>
    <property type="match status" value="1"/>
</dbReference>
<name>A0ABT1BUD5_9BACT</name>
<comment type="caution">
    <text evidence="10">The sequence shown here is derived from an EMBL/GenBank/DDBJ whole genome shotgun (WGS) entry which is preliminary data.</text>
</comment>
<keyword evidence="3 7" id="KW-1134">Transmembrane beta strand</keyword>
<dbReference type="Proteomes" id="UP001204015">
    <property type="component" value="Unassembled WGS sequence"/>
</dbReference>
<dbReference type="NCBIfam" id="TIGR04057">
    <property type="entry name" value="SusC_RagA_signa"/>
    <property type="match status" value="1"/>
</dbReference>
<comment type="subcellular location">
    <subcellularLocation>
        <location evidence="1 7">Cell outer membrane</location>
        <topology evidence="1 7">Multi-pass membrane protein</topology>
    </subcellularLocation>
</comment>
<evidence type="ECO:0000256" key="5">
    <source>
        <dbReference type="ARBA" id="ARBA00023136"/>
    </source>
</evidence>
<dbReference type="InterPro" id="IPR037066">
    <property type="entry name" value="Plug_dom_sf"/>
</dbReference>
<evidence type="ECO:0000256" key="6">
    <source>
        <dbReference type="ARBA" id="ARBA00023237"/>
    </source>
</evidence>
<dbReference type="Gene3D" id="2.60.40.1120">
    <property type="entry name" value="Carboxypeptidase-like, regulatory domain"/>
    <property type="match status" value="1"/>
</dbReference>
<dbReference type="Gene3D" id="2.40.170.20">
    <property type="entry name" value="TonB-dependent receptor, beta-barrel domain"/>
    <property type="match status" value="1"/>
</dbReference>
<dbReference type="EMBL" id="JAMXLY010000005">
    <property type="protein sequence ID" value="MCO6024697.1"/>
    <property type="molecule type" value="Genomic_DNA"/>
</dbReference>
<comment type="similarity">
    <text evidence="7">Belongs to the TonB-dependent receptor family.</text>
</comment>
<keyword evidence="5 7" id="KW-0472">Membrane</keyword>
<dbReference type="SUPFAM" id="SSF56935">
    <property type="entry name" value="Porins"/>
    <property type="match status" value="1"/>
</dbReference>
<feature type="signal peptide" evidence="8">
    <location>
        <begin position="1"/>
        <end position="27"/>
    </location>
</feature>
<dbReference type="InterPro" id="IPR039426">
    <property type="entry name" value="TonB-dep_rcpt-like"/>
</dbReference>
<evidence type="ECO:0000256" key="8">
    <source>
        <dbReference type="SAM" id="SignalP"/>
    </source>
</evidence>
<dbReference type="Pfam" id="PF07715">
    <property type="entry name" value="Plug"/>
    <property type="match status" value="1"/>
</dbReference>
<dbReference type="RefSeq" id="WP_252760057.1">
    <property type="nucleotide sequence ID" value="NZ_JAMXLY010000005.1"/>
</dbReference>
<keyword evidence="6 7" id="KW-0998">Cell outer membrane</keyword>
<reference evidence="10 11" key="1">
    <citation type="submission" date="2022-06" db="EMBL/GenBank/DDBJ databases">
        <title>A taxonomic note on the genus Prevotella: Description of four novel genera and emended description of the genera Hallella and Xylanibacter.</title>
        <authorList>
            <person name="Hitch T.C.A."/>
        </authorList>
    </citation>
    <scope>NUCLEOTIDE SEQUENCE [LARGE SCALE GENOMIC DNA]</scope>
    <source>
        <strain evidence="10 11">DSM 100619</strain>
    </source>
</reference>
<keyword evidence="11" id="KW-1185">Reference proteome</keyword>
<evidence type="ECO:0000256" key="1">
    <source>
        <dbReference type="ARBA" id="ARBA00004571"/>
    </source>
</evidence>
<dbReference type="PROSITE" id="PS52016">
    <property type="entry name" value="TONB_DEPENDENT_REC_3"/>
    <property type="match status" value="1"/>
</dbReference>
<dbReference type="InterPro" id="IPR023996">
    <property type="entry name" value="TonB-dep_OMP_SusC/RagA"/>
</dbReference>
<dbReference type="InterPro" id="IPR023997">
    <property type="entry name" value="TonB-dep_OMP_SusC/RagA_CS"/>
</dbReference>
<dbReference type="SUPFAM" id="SSF49464">
    <property type="entry name" value="Carboxypeptidase regulatory domain-like"/>
    <property type="match status" value="1"/>
</dbReference>
<feature type="chain" id="PRO_5045720351" evidence="8">
    <location>
        <begin position="28"/>
        <end position="1043"/>
    </location>
</feature>
<organism evidence="10 11">
    <name type="scientific">Segatella cerevisiae</name>
    <dbReference type="NCBI Taxonomy" id="2053716"/>
    <lineage>
        <taxon>Bacteria</taxon>
        <taxon>Pseudomonadati</taxon>
        <taxon>Bacteroidota</taxon>
        <taxon>Bacteroidia</taxon>
        <taxon>Bacteroidales</taxon>
        <taxon>Prevotellaceae</taxon>
        <taxon>Segatella</taxon>
    </lineage>
</organism>
<keyword evidence="2 7" id="KW-0813">Transport</keyword>
<sequence length="1043" mass="116963">MRKTNSLFQITFLALIIFLMSTMSAMGQGTTIKGNVIDSNGEPLIGATVTMKGDTKVLTVTDFDGNFVLHVPRKNVVLVISYVGMLTKEIQASGGSPLKIMMKDDTHTLNETVVVGYGHQKKVSVVGAITQTDGKVLERTGGVSSLGAALTGNLPGVITMSSSGMPGDEDPQIVIRGVSSWNNSQPLILVDGIERPMGSIDISSVKSITVLKDASATAVYGVKGANGVILITTKRGQEGKARIEVSMDMTTKVVSKLPKKYDSASALYVRNEAIEHELGLSPDSWNDITPATTIEKYAHPANLAESERYPNVDWQKELFKNDALSYNPNINISGGTKFVKYFSSIDFLHEGDLYKKWNNNRGYQSGYGFNRINVRSNLDFQVTKTTKLKVNLFGSNGIKQGPYGIASNSFAESQLWQAAYSAPPDAFIPRYSDGTWGYYPADTQSAPNSITNLALSGVDKYTTTRINTDFTLDQDLSFITKGLNASGLVSWDNAFVEDRRGINDLYHDAQYKWIDPKTGETSWAKSVDGNTNFDFQEGIKWTIDKGTVLDYATQRNLYYQFQLNWARQFGKHNVTAMGVFSRQERTMGNEFTHYREDWAFRSTYNYADRYFFEYNGCYNGSEQFAKKNRFAFFNSGAAGWLISEEKFFQPLRKWVDMLKVRYSYGEVGDDNVTNQRWLYATQWSYGHTINQGLYEDSSPYTWYRESSVGNPDVHWEKSVKHNLGIDYSFLGGLLAGSMEFFRDTRSDILVAGSNRSVPSYFGATPATANLGKVRTKGYELELRINKTLINQMHLWGNFNMTHAENKILVYDDPELEPAYQKTAGYAIGQSRTYLTTGFANTWDEIYGMTTENTNDNQKLPGTYTVIDYNGDGVIDSKDAAPYGYTGTPQNTYSASLGFDWKGWSVYLQFYGVSNVTRYVGFNSLNNNLDCVYDEGSFWTEDNTNADAPMPRWNSKPSYYDGTRFYYDGSYIRLKNAEISYTFTSPWVKKIGLSSLKVYLNGNNLWVWSRMPDDRESNFSGTGLASQGAYPTVRRFNLGLKINL</sequence>
<evidence type="ECO:0000256" key="3">
    <source>
        <dbReference type="ARBA" id="ARBA00022452"/>
    </source>
</evidence>
<feature type="domain" description="TonB-dependent receptor plug" evidence="9">
    <location>
        <begin position="122"/>
        <end position="228"/>
    </location>
</feature>
<evidence type="ECO:0000256" key="7">
    <source>
        <dbReference type="PROSITE-ProRule" id="PRU01360"/>
    </source>
</evidence>
<dbReference type="Pfam" id="PF13715">
    <property type="entry name" value="CarbopepD_reg_2"/>
    <property type="match status" value="1"/>
</dbReference>
<dbReference type="InterPro" id="IPR012910">
    <property type="entry name" value="Plug_dom"/>
</dbReference>
<dbReference type="InterPro" id="IPR036942">
    <property type="entry name" value="Beta-barrel_TonB_sf"/>
</dbReference>
<evidence type="ECO:0000256" key="4">
    <source>
        <dbReference type="ARBA" id="ARBA00022692"/>
    </source>
</evidence>
<keyword evidence="4 7" id="KW-0812">Transmembrane</keyword>
<evidence type="ECO:0000313" key="10">
    <source>
        <dbReference type="EMBL" id="MCO6024697.1"/>
    </source>
</evidence>
<protein>
    <submittedName>
        <fullName evidence="10">TonB-dependent receptor</fullName>
    </submittedName>
</protein>
<dbReference type="InterPro" id="IPR008969">
    <property type="entry name" value="CarboxyPept-like_regulatory"/>
</dbReference>
<keyword evidence="10" id="KW-0675">Receptor</keyword>
<dbReference type="Gene3D" id="2.170.130.10">
    <property type="entry name" value="TonB-dependent receptor, plug domain"/>
    <property type="match status" value="1"/>
</dbReference>
<accession>A0ABT1BUD5</accession>
<keyword evidence="8" id="KW-0732">Signal</keyword>
<gene>
    <name evidence="10" type="ORF">NG821_02375</name>
</gene>
<evidence type="ECO:0000313" key="11">
    <source>
        <dbReference type="Proteomes" id="UP001204015"/>
    </source>
</evidence>
<evidence type="ECO:0000256" key="2">
    <source>
        <dbReference type="ARBA" id="ARBA00022448"/>
    </source>
</evidence>
<proteinExistence type="inferred from homology"/>
<evidence type="ECO:0000259" key="9">
    <source>
        <dbReference type="Pfam" id="PF07715"/>
    </source>
</evidence>